<keyword evidence="1" id="KW-0472">Membrane</keyword>
<keyword evidence="3" id="KW-1185">Reference proteome</keyword>
<dbReference type="EMBL" id="JANDBC010000002">
    <property type="protein sequence ID" value="MCP9292464.1"/>
    <property type="molecule type" value="Genomic_DNA"/>
</dbReference>
<dbReference type="RefSeq" id="WP_255135351.1">
    <property type="nucleotide sequence ID" value="NZ_JANDBC010000002.1"/>
</dbReference>
<evidence type="ECO:0000313" key="2">
    <source>
        <dbReference type="EMBL" id="MCP9292464.1"/>
    </source>
</evidence>
<keyword evidence="1" id="KW-1133">Transmembrane helix</keyword>
<name>A0A9X2L546_9BACT</name>
<accession>A0A9X2L546</accession>
<dbReference type="Proteomes" id="UP001139125">
    <property type="component" value="Unassembled WGS sequence"/>
</dbReference>
<reference evidence="2" key="1">
    <citation type="submission" date="2022-06" db="EMBL/GenBank/DDBJ databases">
        <title>Gracilimonas sp. CAU 1638 isolated from sea sediment.</title>
        <authorList>
            <person name="Kim W."/>
        </authorList>
    </citation>
    <scope>NUCLEOTIDE SEQUENCE</scope>
    <source>
        <strain evidence="2">CAU 1638</strain>
    </source>
</reference>
<keyword evidence="1" id="KW-0812">Transmembrane</keyword>
<comment type="caution">
    <text evidence="2">The sequence shown here is derived from an EMBL/GenBank/DDBJ whole genome shotgun (WGS) entry which is preliminary data.</text>
</comment>
<gene>
    <name evidence="2" type="ORF">NM125_12830</name>
</gene>
<sequence>MSKSGFIIPLEDTVIGEENAVIAVAISPGLGNWEETDPCRYANQSCKGKMFGKLKSCRRQREKSQALCKAHEASLQKKAQWEGQREEMMQALQTNLTTTASQQQTANSTMKSGIAVGGVALTGAIALAVLMLKRKKKSSK</sequence>
<proteinExistence type="predicted"/>
<feature type="transmembrane region" description="Helical" evidence="1">
    <location>
        <begin position="113"/>
        <end position="132"/>
    </location>
</feature>
<evidence type="ECO:0000256" key="1">
    <source>
        <dbReference type="SAM" id="Phobius"/>
    </source>
</evidence>
<dbReference type="AlphaFoldDB" id="A0A9X2L546"/>
<protein>
    <submittedName>
        <fullName evidence="2">Uncharacterized protein</fullName>
    </submittedName>
</protein>
<evidence type="ECO:0000313" key="3">
    <source>
        <dbReference type="Proteomes" id="UP001139125"/>
    </source>
</evidence>
<organism evidence="2 3">
    <name type="scientific">Gracilimonas sediminicola</name>
    <dbReference type="NCBI Taxonomy" id="2952158"/>
    <lineage>
        <taxon>Bacteria</taxon>
        <taxon>Pseudomonadati</taxon>
        <taxon>Balneolota</taxon>
        <taxon>Balneolia</taxon>
        <taxon>Balneolales</taxon>
        <taxon>Balneolaceae</taxon>
        <taxon>Gracilimonas</taxon>
    </lineage>
</organism>